<evidence type="ECO:0000313" key="4">
    <source>
        <dbReference type="EMBL" id="EPS96253.1"/>
    </source>
</evidence>
<evidence type="ECO:0000256" key="1">
    <source>
        <dbReference type="SAM" id="MobiDB-lite"/>
    </source>
</evidence>
<dbReference type="EMBL" id="KE504191">
    <property type="protein sequence ID" value="EPS96253.1"/>
    <property type="molecule type" value="Genomic_DNA"/>
</dbReference>
<protein>
    <submittedName>
        <fullName evidence="4">Uncharacterized protein</fullName>
    </submittedName>
</protein>
<dbReference type="OrthoDB" id="2814164at2759"/>
<dbReference type="Proteomes" id="UP000015241">
    <property type="component" value="Unassembled WGS sequence"/>
</dbReference>
<name>S8DYQ3_FOMSC</name>
<feature type="transmembrane region" description="Helical" evidence="2">
    <location>
        <begin position="242"/>
        <end position="263"/>
    </location>
</feature>
<dbReference type="InParanoid" id="S8DYQ3"/>
<organism evidence="4 5">
    <name type="scientific">Fomitopsis schrenkii</name>
    <name type="common">Brown rot fungus</name>
    <dbReference type="NCBI Taxonomy" id="2126942"/>
    <lineage>
        <taxon>Eukaryota</taxon>
        <taxon>Fungi</taxon>
        <taxon>Dikarya</taxon>
        <taxon>Basidiomycota</taxon>
        <taxon>Agaricomycotina</taxon>
        <taxon>Agaricomycetes</taxon>
        <taxon>Polyporales</taxon>
        <taxon>Fomitopsis</taxon>
    </lineage>
</organism>
<accession>S8DYQ3</accession>
<feature type="chain" id="PRO_5004562622" evidence="3">
    <location>
        <begin position="28"/>
        <end position="289"/>
    </location>
</feature>
<sequence length="289" mass="32740">MLFHPLVLQGIAVLKALLLLTTGPAATQDQSVLGRRTVGAIIFTMALASTSSMVLYNPPGDPSLYELMIPPPMDLIVWEPISKMCFDYTPKMVVEVDPGGLPDSEASPPLAATPVPATKSHSAQAPVKSKRVASPFEYWRVPKIDWSTPGVPTVKAREVEKTGPDAIHIDVWFFNFYVGTQDSVFPEEPDPLHWVPVVPDDDIPHLWQYEAPLLKFERICLKKGVFPDFGAFKTGFIIAARWHFLVYTLWALGSWLLPIPGYLRQAWRAYRRSKRPLRVRRRRSRRNRR</sequence>
<keyword evidence="5" id="KW-1185">Reference proteome</keyword>
<keyword evidence="2" id="KW-0472">Membrane</keyword>
<evidence type="ECO:0000256" key="2">
    <source>
        <dbReference type="SAM" id="Phobius"/>
    </source>
</evidence>
<dbReference type="HOGENOM" id="CLU_063492_0_0_1"/>
<dbReference type="AlphaFoldDB" id="S8DYQ3"/>
<evidence type="ECO:0000313" key="5">
    <source>
        <dbReference type="Proteomes" id="UP000015241"/>
    </source>
</evidence>
<evidence type="ECO:0000256" key="3">
    <source>
        <dbReference type="SAM" id="SignalP"/>
    </source>
</evidence>
<proteinExistence type="predicted"/>
<keyword evidence="2" id="KW-1133">Transmembrane helix</keyword>
<reference evidence="4 5" key="1">
    <citation type="journal article" date="2012" name="Science">
        <title>The Paleozoic origin of enzymatic lignin decomposition reconstructed from 31 fungal genomes.</title>
        <authorList>
            <person name="Floudas D."/>
            <person name="Binder M."/>
            <person name="Riley R."/>
            <person name="Barry K."/>
            <person name="Blanchette R.A."/>
            <person name="Henrissat B."/>
            <person name="Martinez A.T."/>
            <person name="Otillar R."/>
            <person name="Spatafora J.W."/>
            <person name="Yadav J.S."/>
            <person name="Aerts A."/>
            <person name="Benoit I."/>
            <person name="Boyd A."/>
            <person name="Carlson A."/>
            <person name="Copeland A."/>
            <person name="Coutinho P.M."/>
            <person name="de Vries R.P."/>
            <person name="Ferreira P."/>
            <person name="Findley K."/>
            <person name="Foster B."/>
            <person name="Gaskell J."/>
            <person name="Glotzer D."/>
            <person name="Gorecki P."/>
            <person name="Heitman J."/>
            <person name="Hesse C."/>
            <person name="Hori C."/>
            <person name="Igarashi K."/>
            <person name="Jurgens J.A."/>
            <person name="Kallen N."/>
            <person name="Kersten P."/>
            <person name="Kohler A."/>
            <person name="Kuees U."/>
            <person name="Kumar T.K.A."/>
            <person name="Kuo A."/>
            <person name="LaButti K."/>
            <person name="Larrondo L.F."/>
            <person name="Lindquist E."/>
            <person name="Ling A."/>
            <person name="Lombard V."/>
            <person name="Lucas S."/>
            <person name="Lundell T."/>
            <person name="Martin R."/>
            <person name="McLaughlin D.J."/>
            <person name="Morgenstern I."/>
            <person name="Morin E."/>
            <person name="Murat C."/>
            <person name="Nagy L.G."/>
            <person name="Nolan M."/>
            <person name="Ohm R.A."/>
            <person name="Patyshakuliyeva A."/>
            <person name="Rokas A."/>
            <person name="Ruiz-Duenas F.J."/>
            <person name="Sabat G."/>
            <person name="Salamov A."/>
            <person name="Samejima M."/>
            <person name="Schmutz J."/>
            <person name="Slot J.C."/>
            <person name="St John F."/>
            <person name="Stenlid J."/>
            <person name="Sun H."/>
            <person name="Sun S."/>
            <person name="Syed K."/>
            <person name="Tsang A."/>
            <person name="Wiebenga A."/>
            <person name="Young D."/>
            <person name="Pisabarro A."/>
            <person name="Eastwood D.C."/>
            <person name="Martin F."/>
            <person name="Cullen D."/>
            <person name="Grigoriev I.V."/>
            <person name="Hibbett D.S."/>
        </authorList>
    </citation>
    <scope>NUCLEOTIDE SEQUENCE</scope>
    <source>
        <strain evidence="5">FP-58527</strain>
    </source>
</reference>
<feature type="signal peptide" evidence="3">
    <location>
        <begin position="1"/>
        <end position="27"/>
    </location>
</feature>
<keyword evidence="2" id="KW-0812">Transmembrane</keyword>
<gene>
    <name evidence="4" type="ORF">FOMPIDRAFT_82305</name>
</gene>
<keyword evidence="3" id="KW-0732">Signal</keyword>
<feature type="region of interest" description="Disordered" evidence="1">
    <location>
        <begin position="99"/>
        <end position="128"/>
    </location>
</feature>